<keyword evidence="1" id="KW-0472">Membrane</keyword>
<feature type="transmembrane region" description="Helical" evidence="1">
    <location>
        <begin position="33"/>
        <end position="66"/>
    </location>
</feature>
<dbReference type="PANTHER" id="PTHR23028:SF134">
    <property type="entry name" value="PUTATIVE (AFU_ORTHOLOGUE AFUA_4G08520)-RELATED"/>
    <property type="match status" value="1"/>
</dbReference>
<sequence length="375" mass="41239">MGENSISRVDHGAAPITGGSSARFIVLDGVRGMAALMVLILHSAFIFPSASLAVDLFFMLSGFVLAHGYGARLDNGEQRKRFVIARLIRLWPLYLLGCLIAIPPAIGMALFNWSFWNFEVLALSIVTAPFFILLPYDSFSIPLNPPGWSLCFELLANAVFLFTATRLKPTLFILALAGPLLLYGVYAYQGGPTGWYSLWGAFARGFFSFFTGVLIYRLWSNGLLPRIRVPALLILAIVAAICMYDPPKHRIYFAAVLFVVNPLLIWLGGCATASGRTARLCALSGELSYPVYVLHVPIIMIVEGLRFLMTGGVASAYVPTGATWAITIPISMALAWLLHFHWDVPFRRKLTDRFLKGRRPAPAIPSPEPDLRTAA</sequence>
<dbReference type="Pfam" id="PF01757">
    <property type="entry name" value="Acyl_transf_3"/>
    <property type="match status" value="1"/>
</dbReference>
<feature type="transmembrane region" description="Helical" evidence="1">
    <location>
        <begin position="195"/>
        <end position="215"/>
    </location>
</feature>
<feature type="transmembrane region" description="Helical" evidence="1">
    <location>
        <begin position="289"/>
        <end position="309"/>
    </location>
</feature>
<evidence type="ECO:0000313" key="3">
    <source>
        <dbReference type="EMBL" id="MFC3441654.1"/>
    </source>
</evidence>
<dbReference type="EMBL" id="JBHRVU010000004">
    <property type="protein sequence ID" value="MFC3441654.1"/>
    <property type="molecule type" value="Genomic_DNA"/>
</dbReference>
<evidence type="ECO:0000256" key="1">
    <source>
        <dbReference type="SAM" id="Phobius"/>
    </source>
</evidence>
<keyword evidence="4" id="KW-1185">Reference proteome</keyword>
<evidence type="ECO:0000313" key="4">
    <source>
        <dbReference type="Proteomes" id="UP001595681"/>
    </source>
</evidence>
<feature type="transmembrane region" description="Helical" evidence="1">
    <location>
        <begin position="87"/>
        <end position="109"/>
    </location>
</feature>
<gene>
    <name evidence="3" type="ORF">ACFOKF_10740</name>
</gene>
<dbReference type="EC" id="2.3.-.-" evidence="3"/>
<dbReference type="InterPro" id="IPR050879">
    <property type="entry name" value="Acyltransferase_3"/>
</dbReference>
<feature type="transmembrane region" description="Helical" evidence="1">
    <location>
        <begin position="251"/>
        <end position="269"/>
    </location>
</feature>
<accession>A0ABV7NGT1</accession>
<organism evidence="3 4">
    <name type="scientific">Sphingobium rhizovicinum</name>
    <dbReference type="NCBI Taxonomy" id="432308"/>
    <lineage>
        <taxon>Bacteria</taxon>
        <taxon>Pseudomonadati</taxon>
        <taxon>Pseudomonadota</taxon>
        <taxon>Alphaproteobacteria</taxon>
        <taxon>Sphingomonadales</taxon>
        <taxon>Sphingomonadaceae</taxon>
        <taxon>Sphingobium</taxon>
    </lineage>
</organism>
<feature type="transmembrane region" description="Helical" evidence="1">
    <location>
        <begin position="170"/>
        <end position="188"/>
    </location>
</feature>
<reference evidence="4" key="1">
    <citation type="journal article" date="2019" name="Int. J. Syst. Evol. Microbiol.">
        <title>The Global Catalogue of Microorganisms (GCM) 10K type strain sequencing project: providing services to taxonomists for standard genome sequencing and annotation.</title>
        <authorList>
            <consortium name="The Broad Institute Genomics Platform"/>
            <consortium name="The Broad Institute Genome Sequencing Center for Infectious Disease"/>
            <person name="Wu L."/>
            <person name="Ma J."/>
        </authorList>
    </citation>
    <scope>NUCLEOTIDE SEQUENCE [LARGE SCALE GENOMIC DNA]</scope>
    <source>
        <strain evidence="4">CCM 7491</strain>
    </source>
</reference>
<dbReference type="GO" id="GO:0016746">
    <property type="term" value="F:acyltransferase activity"/>
    <property type="evidence" value="ECO:0007669"/>
    <property type="project" value="UniProtKB-KW"/>
</dbReference>
<name>A0ABV7NGT1_9SPHN</name>
<keyword evidence="3" id="KW-0012">Acyltransferase</keyword>
<keyword evidence="1" id="KW-0812">Transmembrane</keyword>
<feature type="transmembrane region" description="Helical" evidence="1">
    <location>
        <begin position="227"/>
        <end position="244"/>
    </location>
</feature>
<dbReference type="RefSeq" id="WP_380795569.1">
    <property type="nucleotide sequence ID" value="NZ_JBHRVU010000004.1"/>
</dbReference>
<feature type="transmembrane region" description="Helical" evidence="1">
    <location>
        <begin position="321"/>
        <end position="342"/>
    </location>
</feature>
<feature type="domain" description="Acyltransferase 3" evidence="2">
    <location>
        <begin position="27"/>
        <end position="338"/>
    </location>
</feature>
<dbReference type="PANTHER" id="PTHR23028">
    <property type="entry name" value="ACETYLTRANSFERASE"/>
    <property type="match status" value="1"/>
</dbReference>
<comment type="caution">
    <text evidence="3">The sequence shown here is derived from an EMBL/GenBank/DDBJ whole genome shotgun (WGS) entry which is preliminary data.</text>
</comment>
<dbReference type="InterPro" id="IPR002656">
    <property type="entry name" value="Acyl_transf_3_dom"/>
</dbReference>
<keyword evidence="1" id="KW-1133">Transmembrane helix</keyword>
<dbReference type="Proteomes" id="UP001595681">
    <property type="component" value="Unassembled WGS sequence"/>
</dbReference>
<protein>
    <submittedName>
        <fullName evidence="3">Acyltransferase family protein</fullName>
        <ecNumber evidence="3">2.3.-.-</ecNumber>
    </submittedName>
</protein>
<keyword evidence="3" id="KW-0808">Transferase</keyword>
<proteinExistence type="predicted"/>
<evidence type="ECO:0000259" key="2">
    <source>
        <dbReference type="Pfam" id="PF01757"/>
    </source>
</evidence>
<feature type="transmembrane region" description="Helical" evidence="1">
    <location>
        <begin position="115"/>
        <end position="134"/>
    </location>
</feature>